<evidence type="ECO:0000313" key="2">
    <source>
        <dbReference type="EMBL" id="CDW77785.1"/>
    </source>
</evidence>
<feature type="compositionally biased region" description="Basic residues" evidence="1">
    <location>
        <begin position="986"/>
        <end position="998"/>
    </location>
</feature>
<name>A0A078A698_STYLE</name>
<dbReference type="Proteomes" id="UP000039865">
    <property type="component" value="Unassembled WGS sequence"/>
</dbReference>
<evidence type="ECO:0000256" key="1">
    <source>
        <dbReference type="SAM" id="MobiDB-lite"/>
    </source>
</evidence>
<dbReference type="PROSITE" id="PS00018">
    <property type="entry name" value="EF_HAND_1"/>
    <property type="match status" value="1"/>
</dbReference>
<feature type="region of interest" description="Disordered" evidence="1">
    <location>
        <begin position="550"/>
        <end position="638"/>
    </location>
</feature>
<dbReference type="OrthoDB" id="326636at2759"/>
<dbReference type="AlphaFoldDB" id="A0A078A698"/>
<feature type="compositionally biased region" description="Basic and acidic residues" evidence="1">
    <location>
        <begin position="580"/>
        <end position="593"/>
    </location>
</feature>
<reference evidence="2 3" key="1">
    <citation type="submission" date="2014-06" db="EMBL/GenBank/DDBJ databases">
        <authorList>
            <person name="Swart Estienne"/>
        </authorList>
    </citation>
    <scope>NUCLEOTIDE SEQUENCE [LARGE SCALE GENOMIC DNA]</scope>
    <source>
        <strain evidence="2 3">130c</strain>
    </source>
</reference>
<sequence length="998" mass="116470">MSIQNMLANQLLSSLQQQSGSSGVNIKRIISKSQQRKLDTKNVNKFIQTIQNNKEAFDMFKEEAIRKGLFKDDPLPMVHHRYYNKYIRPMESPRLNRSSLETMTQNNSLIKDTSKYIPLRDLLRQNHDEKVQGYLDKLKNEENEDQKNTRFKYQTQDQRAGLTMNVSQLSNEMSSASNHVQGSQLRNKFTQKSEFLFNTEQKMTSTLNNFKVEMFTPYHVKKDDPNAILIPKISHQMPSLDIQYVDKNSLVVPTNLPDILPLKKSNMTTYSPIMRKQKKTATISLMQQNKDTSSQVSVTINGDSAKKKPTKANIGNVTNLLNMSNSEDTSGDEESGVNKNKNKVQPKFVAQNSKQKQFTLDRKDQNLMNHFFTMGTDKRLNKTKMKEHLLKRYPEIIAERIMKGLMPHFNNFSFNLDFNFYCDYIENFVNQTESALKGFVFKILDANNDKRLSESDLFQIMMWSSQNQQSKPMTDEESMASSALDTDLFLEVFSNDFVRITKNINLKRRVRGKDDQDKNKMKQIEFKLQQLEQSMIPSNSVDQTQASSLINTSRMPDINSQSRKNSKLGKVTKSNTMGAKKRELSQLKLKYQESQDSGSGQEDHPEGQKNSEKNFEGGKKKNEPQSNRSSGHNNENQGQISIQNQSSNFEDSLESLNLHEFCNNITFKCGQPQLINDLVYYLTKKNLFKGNQIWEEDEEYSPTIRDFAQEGNEVFTDNQLQNIKNQVSMDEYNIFLNLFKRFLNLEINNKKVQLHFKEANSFLTEQIIAQNFQLVFGYESPYFAKLMYLLLSKGYDKSKIGLSRLIQEFLPLLRDDVSCSHNKVAFRLYDMDRDNHLNILNLLHLQQNIPTQSIVGQEIFKIMEFYFKTNIKAKSSQRKVEIEFEVFHKIVKKSVLELKTKLFTMTWDRTNVKNIFQEDKSVPIQFEHLFKNLDVDEEQTYGQRGFQKNMDKMLFKLIKFYNKYYNRSGNQSQDFSQLKEVEQQKKKQSKDKKKQPKN</sequence>
<dbReference type="InParanoid" id="A0A078A698"/>
<evidence type="ECO:0008006" key="4">
    <source>
        <dbReference type="Google" id="ProtNLM"/>
    </source>
</evidence>
<accession>A0A078A698</accession>
<feature type="region of interest" description="Disordered" evidence="1">
    <location>
        <begin position="973"/>
        <end position="998"/>
    </location>
</feature>
<organism evidence="2 3">
    <name type="scientific">Stylonychia lemnae</name>
    <name type="common">Ciliate</name>
    <dbReference type="NCBI Taxonomy" id="5949"/>
    <lineage>
        <taxon>Eukaryota</taxon>
        <taxon>Sar</taxon>
        <taxon>Alveolata</taxon>
        <taxon>Ciliophora</taxon>
        <taxon>Intramacronucleata</taxon>
        <taxon>Spirotrichea</taxon>
        <taxon>Stichotrichia</taxon>
        <taxon>Sporadotrichida</taxon>
        <taxon>Oxytrichidae</taxon>
        <taxon>Stylonychinae</taxon>
        <taxon>Stylonychia</taxon>
    </lineage>
</organism>
<protein>
    <recommendedName>
        <fullName evidence="4">EF-hand domain-containing protein</fullName>
    </recommendedName>
</protein>
<feature type="compositionally biased region" description="Polar residues" evidence="1">
    <location>
        <begin position="550"/>
        <end position="563"/>
    </location>
</feature>
<evidence type="ECO:0000313" key="3">
    <source>
        <dbReference type="Proteomes" id="UP000039865"/>
    </source>
</evidence>
<proteinExistence type="predicted"/>
<dbReference type="EMBL" id="CCKQ01006474">
    <property type="protein sequence ID" value="CDW77785.1"/>
    <property type="molecule type" value="Genomic_DNA"/>
</dbReference>
<dbReference type="InterPro" id="IPR018247">
    <property type="entry name" value="EF_Hand_1_Ca_BS"/>
</dbReference>
<gene>
    <name evidence="2" type="primary">Contig1722.g1866</name>
    <name evidence="2" type="ORF">STYLEM_6751</name>
</gene>
<feature type="compositionally biased region" description="Basic and acidic residues" evidence="1">
    <location>
        <begin position="601"/>
        <end position="623"/>
    </location>
</feature>
<keyword evidence="3" id="KW-1185">Reference proteome</keyword>